<reference evidence="1" key="1">
    <citation type="journal article" date="2017" name="Proc. Natl. Acad. Sci. U.S.A.">
        <title>Comparative genomics uncovers the prolific and distinctive metabolic potential of the cyanobacterial genus Moorea.</title>
        <authorList>
            <person name="Leao T."/>
            <person name="Castelao G."/>
            <person name="Korobeynikov A."/>
            <person name="Monroe E.A."/>
            <person name="Podell S."/>
            <person name="Glukhov E."/>
            <person name="Allen E.E."/>
            <person name="Gerwick W.H."/>
            <person name="Gerwick L."/>
        </authorList>
    </citation>
    <scope>NUCLEOTIDE SEQUENCE</scope>
    <source>
        <strain evidence="1">JHB</strain>
    </source>
</reference>
<dbReference type="Proteomes" id="UP000176944">
    <property type="component" value="Chromosome"/>
</dbReference>
<name>A0A9Q9UVE3_MOOP1</name>
<accession>A0A9Q9UVE3</accession>
<dbReference type="EMBL" id="CP017708">
    <property type="protein sequence ID" value="WAN68731.1"/>
    <property type="molecule type" value="Genomic_DNA"/>
</dbReference>
<gene>
    <name evidence="1" type="ORF">BJP36_40910</name>
</gene>
<protein>
    <submittedName>
        <fullName evidence="1">Uncharacterized protein</fullName>
    </submittedName>
</protein>
<reference evidence="1" key="2">
    <citation type="submission" date="2022-10" db="EMBL/GenBank/DDBJ databases">
        <authorList>
            <person name="Ngo T.-E."/>
        </authorList>
    </citation>
    <scope>NUCLEOTIDE SEQUENCE</scope>
    <source>
        <strain evidence="1">JHB</strain>
    </source>
</reference>
<sequence>MGLALAFGPRCANGHATRLTVGHAGRVRKRKIKGLDDPEGRVSGSVIPGTSVRSHIVLLIA</sequence>
<organism evidence="1">
    <name type="scientific">Moorena producens (strain JHB)</name>
    <dbReference type="NCBI Taxonomy" id="1454205"/>
    <lineage>
        <taxon>Bacteria</taxon>
        <taxon>Bacillati</taxon>
        <taxon>Cyanobacteriota</taxon>
        <taxon>Cyanophyceae</taxon>
        <taxon>Coleofasciculales</taxon>
        <taxon>Coleofasciculaceae</taxon>
        <taxon>Moorena</taxon>
    </lineage>
</organism>
<dbReference type="AlphaFoldDB" id="A0A9Q9UVE3"/>
<proteinExistence type="predicted"/>
<evidence type="ECO:0000313" key="1">
    <source>
        <dbReference type="EMBL" id="WAN68731.1"/>
    </source>
</evidence>